<gene>
    <name evidence="1" type="ORF">E5S67_04488</name>
</gene>
<reference evidence="1 2" key="1">
    <citation type="journal article" date="2020" name="Sci. Rep.">
        <title>A novel cyanobacterial geosmin producer, revising GeoA distribution and dispersion patterns in Bacteria.</title>
        <authorList>
            <person name="Churro C."/>
            <person name="Semedo-Aguiar A.P."/>
            <person name="Silva A.D."/>
            <person name="Pereira-Leal J.B."/>
            <person name="Leite R.B."/>
        </authorList>
    </citation>
    <scope>NUCLEOTIDE SEQUENCE [LARGE SCALE GENOMIC DNA]</scope>
    <source>
        <strain evidence="1 2">IPMA8</strain>
    </source>
</reference>
<sequence>MFISNELNYEVTGWVEIVPTVADSIVVSSDDSISNLESIVIQVGGLGYRHQRAHCQIVIRTPSDRISDVLLQRTQPHSIR</sequence>
<dbReference type="EMBL" id="SRRZ01000096">
    <property type="protein sequence ID" value="NQE36723.1"/>
    <property type="molecule type" value="Genomic_DNA"/>
</dbReference>
<evidence type="ECO:0000313" key="1">
    <source>
        <dbReference type="EMBL" id="NQE36723.1"/>
    </source>
</evidence>
<protein>
    <submittedName>
        <fullName evidence="1">Uncharacterized protein</fullName>
    </submittedName>
</protein>
<evidence type="ECO:0000313" key="2">
    <source>
        <dbReference type="Proteomes" id="UP000702425"/>
    </source>
</evidence>
<keyword evidence="2" id="KW-1185">Reference proteome</keyword>
<dbReference type="Proteomes" id="UP000702425">
    <property type="component" value="Unassembled WGS sequence"/>
</dbReference>
<name>A0ABX2D3I1_9CYAN</name>
<proteinExistence type="predicted"/>
<organism evidence="1 2">
    <name type="scientific">Microcoleus asticus IPMA8</name>
    <dbReference type="NCBI Taxonomy" id="2563858"/>
    <lineage>
        <taxon>Bacteria</taxon>
        <taxon>Bacillati</taxon>
        <taxon>Cyanobacteriota</taxon>
        <taxon>Cyanophyceae</taxon>
        <taxon>Oscillatoriophycideae</taxon>
        <taxon>Oscillatoriales</taxon>
        <taxon>Microcoleaceae</taxon>
        <taxon>Microcoleus</taxon>
        <taxon>Microcoleus asticus</taxon>
    </lineage>
</organism>
<comment type="caution">
    <text evidence="1">The sequence shown here is derived from an EMBL/GenBank/DDBJ whole genome shotgun (WGS) entry which is preliminary data.</text>
</comment>
<accession>A0ABX2D3I1</accession>